<feature type="transmembrane region" description="Helical" evidence="9">
    <location>
        <begin position="74"/>
        <end position="94"/>
    </location>
</feature>
<gene>
    <name evidence="9" type="primary">cobD</name>
    <name evidence="10" type="ORF">EL26_18285</name>
</gene>
<evidence type="ECO:0000256" key="4">
    <source>
        <dbReference type="ARBA" id="ARBA00022475"/>
    </source>
</evidence>
<dbReference type="GO" id="GO:0009236">
    <property type="term" value="P:cobalamin biosynthetic process"/>
    <property type="evidence" value="ECO:0007669"/>
    <property type="project" value="UniProtKB-UniRule"/>
</dbReference>
<dbReference type="UniPathway" id="UPA00148"/>
<dbReference type="Pfam" id="PF03186">
    <property type="entry name" value="CobD_Cbib"/>
    <property type="match status" value="1"/>
</dbReference>
<evidence type="ECO:0000256" key="3">
    <source>
        <dbReference type="ARBA" id="ARBA00006263"/>
    </source>
</evidence>
<dbReference type="GO" id="GO:0005886">
    <property type="term" value="C:plasma membrane"/>
    <property type="evidence" value="ECO:0007669"/>
    <property type="project" value="UniProtKB-SubCell"/>
</dbReference>
<keyword evidence="4 9" id="KW-1003">Cell membrane</keyword>
<dbReference type="InterPro" id="IPR004485">
    <property type="entry name" value="Cobalamin_biosynth_CobD/CbiB"/>
</dbReference>
<keyword evidence="11" id="KW-1185">Reference proteome</keyword>
<comment type="caution">
    <text evidence="9">Lacks conserved residue(s) required for the propagation of feature annotation.</text>
</comment>
<feature type="transmembrane region" description="Helical" evidence="9">
    <location>
        <begin position="20"/>
        <end position="40"/>
    </location>
</feature>
<evidence type="ECO:0000256" key="2">
    <source>
        <dbReference type="ARBA" id="ARBA00004953"/>
    </source>
</evidence>
<dbReference type="NCBIfam" id="TIGR00380">
    <property type="entry name" value="cobal_cbiB"/>
    <property type="match status" value="1"/>
</dbReference>
<accession>A0A074M705</accession>
<comment type="subcellular location">
    <subcellularLocation>
        <location evidence="1 9">Cell membrane</location>
        <topology evidence="1 9">Multi-pass membrane protein</topology>
    </subcellularLocation>
</comment>
<comment type="pathway">
    <text evidence="2 9">Cofactor biosynthesis; adenosylcobalamin biosynthesis.</text>
</comment>
<evidence type="ECO:0000313" key="10">
    <source>
        <dbReference type="EMBL" id="KEO81792.1"/>
    </source>
</evidence>
<evidence type="ECO:0000256" key="6">
    <source>
        <dbReference type="ARBA" id="ARBA00022692"/>
    </source>
</evidence>
<organism evidence="10 11">
    <name type="scientific">Tumebacillus flagellatus</name>
    <dbReference type="NCBI Taxonomy" id="1157490"/>
    <lineage>
        <taxon>Bacteria</taxon>
        <taxon>Bacillati</taxon>
        <taxon>Bacillota</taxon>
        <taxon>Bacilli</taxon>
        <taxon>Bacillales</taxon>
        <taxon>Alicyclobacillaceae</taxon>
        <taxon>Tumebacillus</taxon>
    </lineage>
</organism>
<keyword evidence="7 9" id="KW-1133">Transmembrane helix</keyword>
<dbReference type="GO" id="GO:0048472">
    <property type="term" value="F:threonine-phosphate decarboxylase activity"/>
    <property type="evidence" value="ECO:0007669"/>
    <property type="project" value="InterPro"/>
</dbReference>
<comment type="similarity">
    <text evidence="3 9">Belongs to the CobD/CbiB family.</text>
</comment>
<sequence length="346" mass="37936">MIGSAFFPEWGVPFVNGFFFSHALSIALILPLAYLVDLFVGDPRWLPHPVVIIGKFVTRLDRLLRRASDSKRTARLKGCLFPLLIVGGTYFVTYELLHLASLLSKWLSYALEIWLISTTIATKGLAQAGRGVYEALKAGDLPLARQRLSWIVGRDTEHLDCGEISRGGIETVAENIVDAVTSPLFFACLGGAPLAMAYRAVNTLDSMIGYKNEKYLHLGWASARLDDFANWVPARLTLPFLVASSTILKYNGRNTWIIALRDSAKHPSPNSGIAEAAVAGALNIQLGGNNSYGGVPSFRAHMGDRGVDTAPRHILQTIRLLYLTTALYLLAMTAAQALLWFLETMT</sequence>
<dbReference type="GO" id="GO:0015420">
    <property type="term" value="F:ABC-type vitamin B12 transporter activity"/>
    <property type="evidence" value="ECO:0007669"/>
    <property type="project" value="UniProtKB-UniRule"/>
</dbReference>
<evidence type="ECO:0000256" key="9">
    <source>
        <dbReference type="HAMAP-Rule" id="MF_00024"/>
    </source>
</evidence>
<evidence type="ECO:0000256" key="7">
    <source>
        <dbReference type="ARBA" id="ARBA00022989"/>
    </source>
</evidence>
<keyword evidence="5 9" id="KW-0169">Cobalamin biosynthesis</keyword>
<feature type="transmembrane region" description="Helical" evidence="9">
    <location>
        <begin position="320"/>
        <end position="342"/>
    </location>
</feature>
<dbReference type="STRING" id="1157490.EL26_18285"/>
<name>A0A074M705_9BACL</name>
<dbReference type="AlphaFoldDB" id="A0A074M705"/>
<reference evidence="10 11" key="1">
    <citation type="journal article" date="2013" name="Int. J. Syst. Evol. Microbiol.">
        <title>Tumebacillus flagellatus sp. nov., an alpha-amylase/pullulanase-producing bacterium isolated from cassava wastewater.</title>
        <authorList>
            <person name="Wang Q."/>
            <person name="Xie N."/>
            <person name="Qin Y."/>
            <person name="Shen N."/>
            <person name="Zhu J."/>
            <person name="Mi H."/>
            <person name="Huang R."/>
        </authorList>
    </citation>
    <scope>NUCLEOTIDE SEQUENCE [LARGE SCALE GENOMIC DNA]</scope>
    <source>
        <strain evidence="10 11">GST4</strain>
    </source>
</reference>
<comment type="caution">
    <text evidence="10">The sequence shown here is derived from an EMBL/GenBank/DDBJ whole genome shotgun (WGS) entry which is preliminary data.</text>
</comment>
<dbReference type="OrthoDB" id="9811967at2"/>
<dbReference type="Proteomes" id="UP000027931">
    <property type="component" value="Unassembled WGS sequence"/>
</dbReference>
<dbReference type="PANTHER" id="PTHR34308:SF1">
    <property type="entry name" value="COBALAMIN BIOSYNTHESIS PROTEIN CBIB"/>
    <property type="match status" value="1"/>
</dbReference>
<protein>
    <recommendedName>
        <fullName evidence="9">Cobalamin biosynthesis protein CobD</fullName>
    </recommendedName>
</protein>
<evidence type="ECO:0000256" key="1">
    <source>
        <dbReference type="ARBA" id="ARBA00004651"/>
    </source>
</evidence>
<comment type="function">
    <text evidence="9">Converts cobyric acid to cobinamide by the addition of aminopropanol on the F carboxylic group.</text>
</comment>
<evidence type="ECO:0000313" key="11">
    <source>
        <dbReference type="Proteomes" id="UP000027931"/>
    </source>
</evidence>
<evidence type="ECO:0000256" key="8">
    <source>
        <dbReference type="ARBA" id="ARBA00023136"/>
    </source>
</evidence>
<dbReference type="eggNOG" id="COG1270">
    <property type="taxonomic scope" value="Bacteria"/>
</dbReference>
<dbReference type="PANTHER" id="PTHR34308">
    <property type="entry name" value="COBALAMIN BIOSYNTHESIS PROTEIN CBIB"/>
    <property type="match status" value="1"/>
</dbReference>
<dbReference type="HAMAP" id="MF_00024">
    <property type="entry name" value="CobD_CbiB"/>
    <property type="match status" value="1"/>
</dbReference>
<keyword evidence="8 9" id="KW-0472">Membrane</keyword>
<evidence type="ECO:0000256" key="5">
    <source>
        <dbReference type="ARBA" id="ARBA00022573"/>
    </source>
</evidence>
<dbReference type="EMBL" id="JMIR01000031">
    <property type="protein sequence ID" value="KEO81792.1"/>
    <property type="molecule type" value="Genomic_DNA"/>
</dbReference>
<proteinExistence type="inferred from homology"/>
<keyword evidence="6 9" id="KW-0812">Transmembrane</keyword>